<evidence type="ECO:0000313" key="1">
    <source>
        <dbReference type="EMBL" id="CAK7345554.1"/>
    </source>
</evidence>
<evidence type="ECO:0000313" key="2">
    <source>
        <dbReference type="Proteomes" id="UP001314170"/>
    </source>
</evidence>
<dbReference type="AlphaFoldDB" id="A0AAV1S6U0"/>
<accession>A0AAV1S6U0</accession>
<organism evidence="1 2">
    <name type="scientific">Dovyalis caffra</name>
    <dbReference type="NCBI Taxonomy" id="77055"/>
    <lineage>
        <taxon>Eukaryota</taxon>
        <taxon>Viridiplantae</taxon>
        <taxon>Streptophyta</taxon>
        <taxon>Embryophyta</taxon>
        <taxon>Tracheophyta</taxon>
        <taxon>Spermatophyta</taxon>
        <taxon>Magnoliopsida</taxon>
        <taxon>eudicotyledons</taxon>
        <taxon>Gunneridae</taxon>
        <taxon>Pentapetalae</taxon>
        <taxon>rosids</taxon>
        <taxon>fabids</taxon>
        <taxon>Malpighiales</taxon>
        <taxon>Salicaceae</taxon>
        <taxon>Flacourtieae</taxon>
        <taxon>Dovyalis</taxon>
    </lineage>
</organism>
<dbReference type="EMBL" id="CAWUPB010001168">
    <property type="protein sequence ID" value="CAK7345554.1"/>
    <property type="molecule type" value="Genomic_DNA"/>
</dbReference>
<protein>
    <submittedName>
        <fullName evidence="1">Uncharacterized protein</fullName>
    </submittedName>
</protein>
<sequence>MATWLIIVMEESKAELLAKDTTFDKLMASKILRDHHWHHQNTLMLIARKAPDINEEGRKKLQQHLIETHQTLLKDGLKDG</sequence>
<dbReference type="Proteomes" id="UP001314170">
    <property type="component" value="Unassembled WGS sequence"/>
</dbReference>
<proteinExistence type="predicted"/>
<gene>
    <name evidence="1" type="ORF">DCAF_LOCUS18293</name>
</gene>
<comment type="caution">
    <text evidence="1">The sequence shown here is derived from an EMBL/GenBank/DDBJ whole genome shotgun (WGS) entry which is preliminary data.</text>
</comment>
<reference evidence="1 2" key="1">
    <citation type="submission" date="2024-01" db="EMBL/GenBank/DDBJ databases">
        <authorList>
            <person name="Waweru B."/>
        </authorList>
    </citation>
    <scope>NUCLEOTIDE SEQUENCE [LARGE SCALE GENOMIC DNA]</scope>
</reference>
<keyword evidence="2" id="KW-1185">Reference proteome</keyword>
<name>A0AAV1S6U0_9ROSI</name>